<dbReference type="EMBL" id="CP117523">
    <property type="protein sequence ID" value="WWD84236.1"/>
    <property type="molecule type" value="Genomic_DNA"/>
</dbReference>
<dbReference type="RefSeq" id="WP_026255209.1">
    <property type="nucleotide sequence ID" value="NZ_CP117523.1"/>
</dbReference>
<protein>
    <submittedName>
        <fullName evidence="1">Uncharacterized protein</fullName>
    </submittedName>
</protein>
<name>A0ABZ2EXH4_9FIRM</name>
<keyword evidence="2" id="KW-1185">Reference proteome</keyword>
<sequence>MNLEEGFINYLFNHLNKVCKKELDMYKIDLPSEVSISKITLQEAHEILLDKYNKKSPIGNIDAEGEVLILSMLKKNITVILSF</sequence>
<gene>
    <name evidence="1" type="ORF">TEGL_26650</name>
</gene>
<accession>A0ABZ2EXH4</accession>
<proteinExistence type="predicted"/>
<evidence type="ECO:0000313" key="2">
    <source>
        <dbReference type="Proteomes" id="UP001348492"/>
    </source>
</evidence>
<reference evidence="1 2" key="1">
    <citation type="journal article" date="2023" name="PLoS ONE">
        <title>Genome-based metabolic and phylogenomic analysis of three Terrisporobacter species.</title>
        <authorList>
            <person name="Boer T."/>
            <person name="Bengelsdorf F.R."/>
            <person name="Bomeke M."/>
            <person name="Daniel R."/>
            <person name="Poehlein A."/>
        </authorList>
    </citation>
    <scope>NUCLEOTIDE SEQUENCE [LARGE SCALE GENOMIC DNA]</scope>
    <source>
        <strain evidence="1 2">DSM 1288</strain>
    </source>
</reference>
<organism evidence="1 2">
    <name type="scientific">Terrisporobacter glycolicus ATCC 14880 = DSM 1288</name>
    <dbReference type="NCBI Taxonomy" id="1121315"/>
    <lineage>
        <taxon>Bacteria</taxon>
        <taxon>Bacillati</taxon>
        <taxon>Bacillota</taxon>
        <taxon>Clostridia</taxon>
        <taxon>Peptostreptococcales</taxon>
        <taxon>Peptostreptococcaceae</taxon>
        <taxon>Terrisporobacter</taxon>
    </lineage>
</organism>
<evidence type="ECO:0000313" key="1">
    <source>
        <dbReference type="EMBL" id="WWD84236.1"/>
    </source>
</evidence>
<dbReference type="Proteomes" id="UP001348492">
    <property type="component" value="Chromosome"/>
</dbReference>